<evidence type="ECO:0000313" key="1">
    <source>
        <dbReference type="EMBL" id="GEU39022.1"/>
    </source>
</evidence>
<gene>
    <name evidence="1" type="ORF">Tci_011000</name>
</gene>
<accession>A0A6L2JQU9</accession>
<proteinExistence type="predicted"/>
<sequence length="117" mass="13768">MEHIPLEEWMMTDCKHCGKLMIENHLMDRRLKEVLTIERVIHTVKTDMVIHTEKTKMMRLVVEIEYVGKIADAFDKATGSFDGLKPEQVDMNYVHALNEPYLHEIRVVPNVHIIEEQ</sequence>
<dbReference type="AlphaFoldDB" id="A0A6L2JQU9"/>
<reference evidence="1" key="1">
    <citation type="journal article" date="2019" name="Sci. Rep.">
        <title>Draft genome of Tanacetum cinerariifolium, the natural source of mosquito coil.</title>
        <authorList>
            <person name="Yamashiro T."/>
            <person name="Shiraishi A."/>
            <person name="Satake H."/>
            <person name="Nakayama K."/>
        </authorList>
    </citation>
    <scope>NUCLEOTIDE SEQUENCE</scope>
</reference>
<dbReference type="EMBL" id="BKCJ010001123">
    <property type="protein sequence ID" value="GEU39022.1"/>
    <property type="molecule type" value="Genomic_DNA"/>
</dbReference>
<comment type="caution">
    <text evidence="1">The sequence shown here is derived from an EMBL/GenBank/DDBJ whole genome shotgun (WGS) entry which is preliminary data.</text>
</comment>
<organism evidence="1">
    <name type="scientific">Tanacetum cinerariifolium</name>
    <name type="common">Dalmatian daisy</name>
    <name type="synonym">Chrysanthemum cinerariifolium</name>
    <dbReference type="NCBI Taxonomy" id="118510"/>
    <lineage>
        <taxon>Eukaryota</taxon>
        <taxon>Viridiplantae</taxon>
        <taxon>Streptophyta</taxon>
        <taxon>Embryophyta</taxon>
        <taxon>Tracheophyta</taxon>
        <taxon>Spermatophyta</taxon>
        <taxon>Magnoliopsida</taxon>
        <taxon>eudicotyledons</taxon>
        <taxon>Gunneridae</taxon>
        <taxon>Pentapetalae</taxon>
        <taxon>asterids</taxon>
        <taxon>campanulids</taxon>
        <taxon>Asterales</taxon>
        <taxon>Asteraceae</taxon>
        <taxon>Asteroideae</taxon>
        <taxon>Anthemideae</taxon>
        <taxon>Anthemidinae</taxon>
        <taxon>Tanacetum</taxon>
    </lineage>
</organism>
<protein>
    <submittedName>
        <fullName evidence="1">Uncharacterized protein</fullName>
    </submittedName>
</protein>
<name>A0A6L2JQU9_TANCI</name>